<name>A0A0C9YMC4_9AGAM</name>
<dbReference type="Proteomes" id="UP000054018">
    <property type="component" value="Unassembled WGS sequence"/>
</dbReference>
<reference evidence="1 2" key="1">
    <citation type="submission" date="2014-04" db="EMBL/GenBank/DDBJ databases">
        <authorList>
            <consortium name="DOE Joint Genome Institute"/>
            <person name="Kuo A."/>
            <person name="Kohler A."/>
            <person name="Costa M.D."/>
            <person name="Nagy L.G."/>
            <person name="Floudas D."/>
            <person name="Copeland A."/>
            <person name="Barry K.W."/>
            <person name="Cichocki N."/>
            <person name="Veneault-Fourrey C."/>
            <person name="LaButti K."/>
            <person name="Lindquist E.A."/>
            <person name="Lipzen A."/>
            <person name="Lundell T."/>
            <person name="Morin E."/>
            <person name="Murat C."/>
            <person name="Sun H."/>
            <person name="Tunlid A."/>
            <person name="Henrissat B."/>
            <person name="Grigoriev I.V."/>
            <person name="Hibbett D.S."/>
            <person name="Martin F."/>
            <person name="Nordberg H.P."/>
            <person name="Cantor M.N."/>
            <person name="Hua S.X."/>
        </authorList>
    </citation>
    <scope>NUCLEOTIDE SEQUENCE [LARGE SCALE GENOMIC DNA]</scope>
    <source>
        <strain evidence="1 2">441</strain>
    </source>
</reference>
<dbReference type="AlphaFoldDB" id="A0A0C9YMC4"/>
<proteinExistence type="predicted"/>
<organism evidence="1 2">
    <name type="scientific">Pisolithus microcarpus 441</name>
    <dbReference type="NCBI Taxonomy" id="765257"/>
    <lineage>
        <taxon>Eukaryota</taxon>
        <taxon>Fungi</taxon>
        <taxon>Dikarya</taxon>
        <taxon>Basidiomycota</taxon>
        <taxon>Agaricomycotina</taxon>
        <taxon>Agaricomycetes</taxon>
        <taxon>Agaricomycetidae</taxon>
        <taxon>Boletales</taxon>
        <taxon>Sclerodermatineae</taxon>
        <taxon>Pisolithaceae</taxon>
        <taxon>Pisolithus</taxon>
    </lineage>
</organism>
<keyword evidence="2" id="KW-1185">Reference proteome</keyword>
<protein>
    <submittedName>
        <fullName evidence="1">Unplaced genomic scaffold scaffold_132, whole genome shotgun sequence</fullName>
    </submittedName>
</protein>
<gene>
    <name evidence="1" type="ORF">PISMIDRAFT_14721</name>
</gene>
<dbReference type="HOGENOM" id="CLU_036516_0_0_1"/>
<dbReference type="EMBL" id="KN833816">
    <property type="protein sequence ID" value="KIK17901.1"/>
    <property type="molecule type" value="Genomic_DNA"/>
</dbReference>
<sequence>MWRVHPVFHTGRLLPYHETLEYGIPDPLPPPEVVDDEVEWEVDILSQFDLSSFDSLDEVPPPWSLPGQSFSVHRVPIMHGRLGKGKTTERGPPLYQSILFADGSRPGGVLAASACSTHEHELEGMSSGSTLEVPQTTSTMFGCLQIAIFDGRNTFDGKTEEQNNCIQVLSEIYRGTDITLDRVLEILDKSRSLTPDAVAKSIDHLLADLTINISSVQYRLVLKLASIYVAAKVRDSAGEDTAAAVGLTVGKEHPDVKVEEATPDPWSREPFEFVANDGYGKKRDACFSEAAKFLAETTSFAASAFTWRSFLDAAAWNKADHSLHNAVNTTMPIPSATFHPIIIDGML</sequence>
<reference evidence="2" key="2">
    <citation type="submission" date="2015-01" db="EMBL/GenBank/DDBJ databases">
        <title>Evolutionary Origins and Diversification of the Mycorrhizal Mutualists.</title>
        <authorList>
            <consortium name="DOE Joint Genome Institute"/>
            <consortium name="Mycorrhizal Genomics Consortium"/>
            <person name="Kohler A."/>
            <person name="Kuo A."/>
            <person name="Nagy L.G."/>
            <person name="Floudas D."/>
            <person name="Copeland A."/>
            <person name="Barry K.W."/>
            <person name="Cichocki N."/>
            <person name="Veneault-Fourrey C."/>
            <person name="LaButti K."/>
            <person name="Lindquist E.A."/>
            <person name="Lipzen A."/>
            <person name="Lundell T."/>
            <person name="Morin E."/>
            <person name="Murat C."/>
            <person name="Riley R."/>
            <person name="Ohm R."/>
            <person name="Sun H."/>
            <person name="Tunlid A."/>
            <person name="Henrissat B."/>
            <person name="Grigoriev I.V."/>
            <person name="Hibbett D.S."/>
            <person name="Martin F."/>
        </authorList>
    </citation>
    <scope>NUCLEOTIDE SEQUENCE [LARGE SCALE GENOMIC DNA]</scope>
    <source>
        <strain evidence="2">441</strain>
    </source>
</reference>
<evidence type="ECO:0000313" key="1">
    <source>
        <dbReference type="EMBL" id="KIK17901.1"/>
    </source>
</evidence>
<accession>A0A0C9YMC4</accession>
<evidence type="ECO:0000313" key="2">
    <source>
        <dbReference type="Proteomes" id="UP000054018"/>
    </source>
</evidence>
<dbReference type="OrthoDB" id="70823at2759"/>